<comment type="caution">
    <text evidence="5">The sequence shown here is derived from an EMBL/GenBank/DDBJ whole genome shotgun (WGS) entry which is preliminary data.</text>
</comment>
<evidence type="ECO:0000256" key="2">
    <source>
        <dbReference type="ARBA" id="ARBA00023125"/>
    </source>
</evidence>
<dbReference type="InterPro" id="IPR019734">
    <property type="entry name" value="TPR_rpt"/>
</dbReference>
<dbReference type="PANTHER" id="PTHR44688:SF16">
    <property type="entry name" value="DNA-BINDING TRANSCRIPTIONAL ACTIVATOR DEVR_DOSR"/>
    <property type="match status" value="1"/>
</dbReference>
<dbReference type="InterPro" id="IPR041617">
    <property type="entry name" value="TPR_MalT"/>
</dbReference>
<keyword evidence="3" id="KW-0804">Transcription</keyword>
<dbReference type="RefSeq" id="WP_216008496.1">
    <property type="nucleotide sequence ID" value="NZ_JAHKPV010000019.1"/>
</dbReference>
<proteinExistence type="predicted"/>
<dbReference type="Proteomes" id="UP000753376">
    <property type="component" value="Unassembled WGS sequence"/>
</dbReference>
<keyword evidence="6" id="KW-1185">Reference proteome</keyword>
<organism evidence="5 6">
    <name type="scientific">Marinobacter salexigens</name>
    <dbReference type="NCBI Taxonomy" id="1925763"/>
    <lineage>
        <taxon>Bacteria</taxon>
        <taxon>Pseudomonadati</taxon>
        <taxon>Pseudomonadota</taxon>
        <taxon>Gammaproteobacteria</taxon>
        <taxon>Pseudomonadales</taxon>
        <taxon>Marinobacteraceae</taxon>
        <taxon>Marinobacter</taxon>
    </lineage>
</organism>
<protein>
    <submittedName>
        <fullName evidence="5">LuxR C-terminal-related transcriptional regulator</fullName>
    </submittedName>
</protein>
<dbReference type="Pfam" id="PF13401">
    <property type="entry name" value="AAA_22"/>
    <property type="match status" value="1"/>
</dbReference>
<dbReference type="Pfam" id="PF25873">
    <property type="entry name" value="WHD_MalT"/>
    <property type="match status" value="1"/>
</dbReference>
<gene>
    <name evidence="5" type="ORF">KO508_11775</name>
</gene>
<name>A0ABS6AAG8_9GAMM</name>
<evidence type="ECO:0000259" key="4">
    <source>
        <dbReference type="PROSITE" id="PS50043"/>
    </source>
</evidence>
<reference evidence="5 6" key="1">
    <citation type="submission" date="2021-05" db="EMBL/GenBank/DDBJ databases">
        <title>Draft genomes of bacteria isolated from model marine particles.</title>
        <authorList>
            <person name="Datta M.S."/>
            <person name="Schwartzman J.A."/>
            <person name="Enke T.N."/>
            <person name="Saavedra J."/>
            <person name="Cermak N."/>
            <person name="Cordero O.X."/>
        </authorList>
    </citation>
    <scope>NUCLEOTIDE SEQUENCE [LARGE SCALE GENOMIC DNA]</scope>
    <source>
        <strain evidence="5 6">D2M19</strain>
    </source>
</reference>
<keyword evidence="1" id="KW-0805">Transcription regulation</keyword>
<feature type="domain" description="HTH luxR-type" evidence="4">
    <location>
        <begin position="831"/>
        <end position="896"/>
    </location>
</feature>
<dbReference type="PROSITE" id="PS50043">
    <property type="entry name" value="HTH_LUXR_2"/>
    <property type="match status" value="1"/>
</dbReference>
<sequence>MTNVPVFDGKLQPPCFLSTEIKRKRLIDQYRQLGGSAVALICAPAGYGKTVSMIQYCRQFEGRSLWLSLDAKDNDPTRLVEHLAEALARAEMVSDTKDKSNKVGLNNEADSEAVLSRLLNLIQRYKRPVLLALDDCHFIKSPQAIRVIEQILKHAPANVKFLMGSRRQPLFATAKLRASGRVFDITEEELAFRAEEAVSMFKMSGVNISSEDVYELNNILEGWPTGIQLWSVAYLEMRRRNDSFPDIKRVRALAEQYLDDYFYEEVMVKLPVSAQQFMLHMSVVESFGIELAQLLSKLPAQSVPIKRLIRENCFLQVKSSTKGWYRFHPILQQALYRRYSRTALTEAQFLHHRAADWFHKHEHYAEALHQYGRSRDVEAFLNILKKHTFDLIREGDVSDLVKGLDNLPDDLGDDFFAVTVMESAVVHVIHDVDRIQICMDRLKRLIESPPAYASRERLYQTRAYLAAHLAHLRGNFCEGIRLADDVLHEGRPDNAATAVMRHHRADCYLALGILPQAREDAEQALAELKQFGLVGYTNTPAYILGQIDLAKGNLELAEQRFLGLKPSETSPSASYNFYDIFYFLGLGALRTVQNRLEEAEKLLETALAIAQKYPPTAALPWVLHRIALVCCARNDIEIAARTWDDARTIADKYELNGIYRLCSSHRARLGLRKATDDPAVRTWELEWDGIHGQMGVNTLPEERLTYGWLQMRAGGWRESFRTCKRLISECGAQSNRVLLIEAHILLAALYRDRDRIDRAITAIDDAVRLAAEYDLLTLFHQEGRDLLELFREGVTSSQPDERGVALLTYREFVESLLVAPSGHYASNVKPGGASIEGLTKRELDVLRLIADGRSNHEIAGSLFVGVSTVKTHINSIFKKLNVTTREEAIDMAVSQHLLGSGKI</sequence>
<dbReference type="CDD" id="cd06170">
    <property type="entry name" value="LuxR_C_like"/>
    <property type="match status" value="1"/>
</dbReference>
<dbReference type="Pfam" id="PF17874">
    <property type="entry name" value="TPR_MalT"/>
    <property type="match status" value="1"/>
</dbReference>
<dbReference type="EMBL" id="JAHKPV010000019">
    <property type="protein sequence ID" value="MBU2874675.1"/>
    <property type="molecule type" value="Genomic_DNA"/>
</dbReference>
<dbReference type="SMART" id="SM00028">
    <property type="entry name" value="TPR"/>
    <property type="match status" value="4"/>
</dbReference>
<evidence type="ECO:0000313" key="5">
    <source>
        <dbReference type="EMBL" id="MBU2874675.1"/>
    </source>
</evidence>
<keyword evidence="2" id="KW-0238">DNA-binding</keyword>
<dbReference type="InterPro" id="IPR059106">
    <property type="entry name" value="WHD_MalT"/>
</dbReference>
<dbReference type="InterPro" id="IPR049945">
    <property type="entry name" value="AAA_22"/>
</dbReference>
<accession>A0ABS6AAG8</accession>
<dbReference type="PANTHER" id="PTHR44688">
    <property type="entry name" value="DNA-BINDING TRANSCRIPTIONAL ACTIVATOR DEVR_DOSR"/>
    <property type="match status" value="1"/>
</dbReference>
<dbReference type="SMART" id="SM00421">
    <property type="entry name" value="HTH_LUXR"/>
    <property type="match status" value="1"/>
</dbReference>
<evidence type="ECO:0000313" key="6">
    <source>
        <dbReference type="Proteomes" id="UP000753376"/>
    </source>
</evidence>
<dbReference type="PROSITE" id="PS00622">
    <property type="entry name" value="HTH_LUXR_1"/>
    <property type="match status" value="1"/>
</dbReference>
<dbReference type="Pfam" id="PF00196">
    <property type="entry name" value="GerE"/>
    <property type="match status" value="1"/>
</dbReference>
<evidence type="ECO:0000256" key="3">
    <source>
        <dbReference type="ARBA" id="ARBA00023163"/>
    </source>
</evidence>
<dbReference type="InterPro" id="IPR000792">
    <property type="entry name" value="Tscrpt_reg_LuxR_C"/>
</dbReference>
<evidence type="ECO:0000256" key="1">
    <source>
        <dbReference type="ARBA" id="ARBA00023015"/>
    </source>
</evidence>